<dbReference type="AlphaFoldDB" id="A0A940SX25"/>
<feature type="domain" description="Transposase IS204/IS1001/IS1096/IS1165 DDE" evidence="1">
    <location>
        <begin position="1"/>
        <end position="55"/>
    </location>
</feature>
<gene>
    <name evidence="2" type="ORF">I6N95_17450</name>
</gene>
<proteinExistence type="predicted"/>
<evidence type="ECO:0000313" key="2">
    <source>
        <dbReference type="EMBL" id="MBP1042806.1"/>
    </source>
</evidence>
<dbReference type="Pfam" id="PF01610">
    <property type="entry name" value="DDE_Tnp_ISL3"/>
    <property type="match status" value="1"/>
</dbReference>
<comment type="caution">
    <text evidence="2">The sequence shown here is derived from an EMBL/GenBank/DDBJ whole genome shotgun (WGS) entry which is preliminary data.</text>
</comment>
<evidence type="ECO:0000259" key="1">
    <source>
        <dbReference type="Pfam" id="PF01610"/>
    </source>
</evidence>
<dbReference type="InterPro" id="IPR002560">
    <property type="entry name" value="Transposase_DDE"/>
</dbReference>
<name>A0A940SX25_9ENTE</name>
<protein>
    <submittedName>
        <fullName evidence="2">Transposase</fullName>
    </submittedName>
</protein>
<sequence length="74" mass="8438">MTTSVKALARNLSRIENTFNYSFSNGPLKGTINKMKVIKRVAYGYQSFLNFIYRILVSCNLMQKSNLANIDRVA</sequence>
<organism evidence="2 3">
    <name type="scientific">Vagococcus allomyrinae</name>
    <dbReference type="NCBI Taxonomy" id="2794353"/>
    <lineage>
        <taxon>Bacteria</taxon>
        <taxon>Bacillati</taxon>
        <taxon>Bacillota</taxon>
        <taxon>Bacilli</taxon>
        <taxon>Lactobacillales</taxon>
        <taxon>Enterococcaceae</taxon>
        <taxon>Vagococcus</taxon>
    </lineage>
</organism>
<dbReference type="Proteomes" id="UP000674938">
    <property type="component" value="Unassembled WGS sequence"/>
</dbReference>
<dbReference type="EMBL" id="JAEEGA010000012">
    <property type="protein sequence ID" value="MBP1042806.1"/>
    <property type="molecule type" value="Genomic_DNA"/>
</dbReference>
<reference evidence="2" key="1">
    <citation type="submission" date="2020-12" db="EMBL/GenBank/DDBJ databases">
        <title>Vagococcus allomyrinae sp. nov. and Enterococcus lavae sp. nov., isolated from the larvae of Allomyrina dichotoma.</title>
        <authorList>
            <person name="Lee S.D."/>
        </authorList>
    </citation>
    <scope>NUCLEOTIDE SEQUENCE</scope>
    <source>
        <strain evidence="2">BWB3-3</strain>
    </source>
</reference>
<dbReference type="RefSeq" id="WP_209530348.1">
    <property type="nucleotide sequence ID" value="NZ_JAEEGA010000012.1"/>
</dbReference>
<keyword evidence="3" id="KW-1185">Reference proteome</keyword>
<evidence type="ECO:0000313" key="3">
    <source>
        <dbReference type="Proteomes" id="UP000674938"/>
    </source>
</evidence>
<accession>A0A940SX25</accession>